<gene>
    <name evidence="2" type="ORF">HDE69_002411</name>
</gene>
<sequence>MSLTKKKLTLTKKTLFLYKKPSIGRPTYPPVDPTSSLSAGPNWP</sequence>
<comment type="caution">
    <text evidence="2">The sequence shown here is derived from an EMBL/GenBank/DDBJ whole genome shotgun (WGS) entry which is preliminary data.</text>
</comment>
<name>A0A7W8YT64_9SPHI</name>
<feature type="region of interest" description="Disordered" evidence="1">
    <location>
        <begin position="21"/>
        <end position="44"/>
    </location>
</feature>
<evidence type="ECO:0000313" key="2">
    <source>
        <dbReference type="EMBL" id="MBB5621350.1"/>
    </source>
</evidence>
<accession>A0A7W8YT64</accession>
<dbReference type="EMBL" id="JACHCF010000005">
    <property type="protein sequence ID" value="MBB5621350.1"/>
    <property type="molecule type" value="Genomic_DNA"/>
</dbReference>
<organism evidence="2 3">
    <name type="scientific">Pedobacter cryoconitis</name>
    <dbReference type="NCBI Taxonomy" id="188932"/>
    <lineage>
        <taxon>Bacteria</taxon>
        <taxon>Pseudomonadati</taxon>
        <taxon>Bacteroidota</taxon>
        <taxon>Sphingobacteriia</taxon>
        <taxon>Sphingobacteriales</taxon>
        <taxon>Sphingobacteriaceae</taxon>
        <taxon>Pedobacter</taxon>
    </lineage>
</organism>
<proteinExistence type="predicted"/>
<dbReference type="AlphaFoldDB" id="A0A7W8YT64"/>
<evidence type="ECO:0000313" key="3">
    <source>
        <dbReference type="Proteomes" id="UP000537718"/>
    </source>
</evidence>
<protein>
    <submittedName>
        <fullName evidence="2">Uncharacterized protein</fullName>
    </submittedName>
</protein>
<feature type="compositionally biased region" description="Polar residues" evidence="1">
    <location>
        <begin position="33"/>
        <end position="44"/>
    </location>
</feature>
<dbReference type="Proteomes" id="UP000537718">
    <property type="component" value="Unassembled WGS sequence"/>
</dbReference>
<reference evidence="2 3" key="1">
    <citation type="submission" date="2020-08" db="EMBL/GenBank/DDBJ databases">
        <title>Genomic Encyclopedia of Type Strains, Phase IV (KMG-V): Genome sequencing to study the core and pangenomes of soil and plant-associated prokaryotes.</title>
        <authorList>
            <person name="Whitman W."/>
        </authorList>
    </citation>
    <scope>NUCLEOTIDE SEQUENCE [LARGE SCALE GENOMIC DNA]</scope>
    <source>
        <strain evidence="2 3">MP7CTX6</strain>
    </source>
</reference>
<evidence type="ECO:0000256" key="1">
    <source>
        <dbReference type="SAM" id="MobiDB-lite"/>
    </source>
</evidence>